<evidence type="ECO:0000256" key="1">
    <source>
        <dbReference type="SAM" id="SignalP"/>
    </source>
</evidence>
<dbReference type="Proteomes" id="UP000696931">
    <property type="component" value="Unassembled WGS sequence"/>
</dbReference>
<evidence type="ECO:0000313" key="3">
    <source>
        <dbReference type="Proteomes" id="UP000696931"/>
    </source>
</evidence>
<proteinExistence type="predicted"/>
<reference evidence="2" key="1">
    <citation type="submission" date="2020-07" db="EMBL/GenBank/DDBJ databases">
        <title>Huge and variable diversity of episymbiotic CPR bacteria and DPANN archaea in groundwater ecosystems.</title>
        <authorList>
            <person name="He C.Y."/>
            <person name="Keren R."/>
            <person name="Whittaker M."/>
            <person name="Farag I.F."/>
            <person name="Doudna J."/>
            <person name="Cate J.H.D."/>
            <person name="Banfield J.F."/>
        </authorList>
    </citation>
    <scope>NUCLEOTIDE SEQUENCE</scope>
    <source>
        <strain evidence="2">NC_groundwater_1813_Pr3_B-0.1um_71_17</strain>
    </source>
</reference>
<organism evidence="2 3">
    <name type="scientific">Eiseniibacteriota bacterium</name>
    <dbReference type="NCBI Taxonomy" id="2212470"/>
    <lineage>
        <taxon>Bacteria</taxon>
        <taxon>Candidatus Eiseniibacteriota</taxon>
    </lineage>
</organism>
<dbReference type="Pfam" id="PF01297">
    <property type="entry name" value="ZnuA"/>
    <property type="match status" value="1"/>
</dbReference>
<name>A0A933W988_UNCEI</name>
<dbReference type="GO" id="GO:0007155">
    <property type="term" value="P:cell adhesion"/>
    <property type="evidence" value="ECO:0007669"/>
    <property type="project" value="InterPro"/>
</dbReference>
<protein>
    <submittedName>
        <fullName evidence="2">Zinc ABC transporter substrate-binding protein</fullName>
    </submittedName>
</protein>
<feature type="signal peptide" evidence="1">
    <location>
        <begin position="1"/>
        <end position="22"/>
    </location>
</feature>
<comment type="caution">
    <text evidence="2">The sequence shown here is derived from an EMBL/GenBank/DDBJ whole genome shotgun (WGS) entry which is preliminary data.</text>
</comment>
<dbReference type="GO" id="GO:0046872">
    <property type="term" value="F:metal ion binding"/>
    <property type="evidence" value="ECO:0007669"/>
    <property type="project" value="InterPro"/>
</dbReference>
<dbReference type="InterPro" id="IPR006129">
    <property type="entry name" value="AdhesinB"/>
</dbReference>
<dbReference type="InterPro" id="IPR006127">
    <property type="entry name" value="ZnuA-like"/>
</dbReference>
<dbReference type="AlphaFoldDB" id="A0A933W988"/>
<dbReference type="PANTHER" id="PTHR42953">
    <property type="entry name" value="HIGH-AFFINITY ZINC UPTAKE SYSTEM PROTEIN ZNUA-RELATED"/>
    <property type="match status" value="1"/>
</dbReference>
<dbReference type="PRINTS" id="PR00691">
    <property type="entry name" value="ADHESINB"/>
</dbReference>
<dbReference type="GO" id="GO:0030001">
    <property type="term" value="P:metal ion transport"/>
    <property type="evidence" value="ECO:0007669"/>
    <property type="project" value="InterPro"/>
</dbReference>
<dbReference type="Gene3D" id="3.40.50.1980">
    <property type="entry name" value="Nitrogenase molybdenum iron protein domain"/>
    <property type="match status" value="2"/>
</dbReference>
<feature type="chain" id="PRO_5037818590" evidence="1">
    <location>
        <begin position="23"/>
        <end position="300"/>
    </location>
</feature>
<gene>
    <name evidence="2" type="ORF">HZA61_12760</name>
</gene>
<keyword evidence="1" id="KW-0732">Signal</keyword>
<dbReference type="EMBL" id="JACRIW010000090">
    <property type="protein sequence ID" value="MBI5170352.1"/>
    <property type="molecule type" value="Genomic_DNA"/>
</dbReference>
<dbReference type="PANTHER" id="PTHR42953:SF2">
    <property type="entry name" value="ADHESION PROTEIN"/>
    <property type="match status" value="1"/>
</dbReference>
<dbReference type="SUPFAM" id="SSF53807">
    <property type="entry name" value="Helical backbone' metal receptor"/>
    <property type="match status" value="1"/>
</dbReference>
<dbReference type="InterPro" id="IPR050492">
    <property type="entry name" value="Bact_metal-bind_prot9"/>
</dbReference>
<evidence type="ECO:0000313" key="2">
    <source>
        <dbReference type="EMBL" id="MBI5170352.1"/>
    </source>
</evidence>
<sequence length="300" mass="31540">MRHLLIVVALVLGALFPVPAHARLRVAASTTDLASIASSVGGEQVEVFAIARATADPHRVEALPSAMVRVAKAQLYLRVGLGLDQWSGAIVDGSRNRRLVIVDCSRGVRVLEKPAGKVDASMGDVHPDGNPHYWLDPRNGAVVAHTIAEAFATADPVNAAQYRARAEAFGREAETAFQHGRATVAALKSKTILTYHRSWPYLADAFGLEIAETIEPVPGIPPTARHLADLQKLIPARGVSVLLQEPYFSADAGKFLQRTAGVRAVTMSPSCDDGSAGSYLAHVQAVLAAIAGAPAAGGGK</sequence>
<accession>A0A933W988</accession>